<sequence length="145" mass="17342">MGYSFRLEKVLNYKENVENLKKAEYGDVNRRLNQEEEKLLNYHIHKENLLIKKNESTRNTSIGNLKLYNNYLQDISFNIKKQENVISDIKEELEKTKEELLFAVREKKVFEKLKENDYNEFLCEAKKNEEKIIDGIVTFNSTTQK</sequence>
<comment type="similarity">
    <text evidence="2">Belongs to the FliJ family.</text>
</comment>
<gene>
    <name evidence="12" type="ORF">SAMN02745784_00388</name>
</gene>
<dbReference type="RefSeq" id="WP_159429148.1">
    <property type="nucleotide sequence ID" value="NZ_FQTY01000001.1"/>
</dbReference>
<keyword evidence="12" id="KW-0966">Cell projection</keyword>
<keyword evidence="13" id="KW-1185">Reference proteome</keyword>
<dbReference type="NCBIfam" id="TIGR02473">
    <property type="entry name" value="flagell_FliJ"/>
    <property type="match status" value="1"/>
</dbReference>
<keyword evidence="12" id="KW-0969">Cilium</keyword>
<name>A0A1M4SLV2_9FIRM</name>
<keyword evidence="12" id="KW-0282">Flagellum</keyword>
<evidence type="ECO:0000313" key="13">
    <source>
        <dbReference type="Proteomes" id="UP000184114"/>
    </source>
</evidence>
<keyword evidence="4" id="KW-0813">Transport</keyword>
<keyword evidence="7" id="KW-1005">Bacterial flagellum biogenesis</keyword>
<dbReference type="Gene3D" id="1.10.287.1700">
    <property type="match status" value="1"/>
</dbReference>
<dbReference type="STRING" id="1123404.SAMN02745784_00388"/>
<dbReference type="InterPro" id="IPR053716">
    <property type="entry name" value="Flag_assembly_chemotaxis_eff"/>
</dbReference>
<comment type="subcellular location">
    <subcellularLocation>
        <location evidence="1">Cell membrane</location>
        <topology evidence="1">Peripheral membrane protein</topology>
        <orientation evidence="1">Cytoplasmic side</orientation>
    </subcellularLocation>
</comment>
<dbReference type="GO" id="GO:0044781">
    <property type="term" value="P:bacterial-type flagellum organization"/>
    <property type="evidence" value="ECO:0007669"/>
    <property type="project" value="UniProtKB-KW"/>
</dbReference>
<evidence type="ECO:0000256" key="5">
    <source>
        <dbReference type="ARBA" id="ARBA00022475"/>
    </source>
</evidence>
<reference evidence="13" key="1">
    <citation type="submission" date="2016-11" db="EMBL/GenBank/DDBJ databases">
        <authorList>
            <person name="Varghese N."/>
            <person name="Submissions S."/>
        </authorList>
    </citation>
    <scope>NUCLEOTIDE SEQUENCE [LARGE SCALE GENOMIC DNA]</scope>
    <source>
        <strain evidence="13">DSM 18095</strain>
    </source>
</reference>
<keyword evidence="5" id="KW-1003">Cell membrane</keyword>
<evidence type="ECO:0000256" key="8">
    <source>
        <dbReference type="ARBA" id="ARBA00022927"/>
    </source>
</evidence>
<dbReference type="GO" id="GO:0005886">
    <property type="term" value="C:plasma membrane"/>
    <property type="evidence" value="ECO:0007669"/>
    <property type="project" value="UniProtKB-SubCell"/>
</dbReference>
<dbReference type="GO" id="GO:0009288">
    <property type="term" value="C:bacterial-type flagellum"/>
    <property type="evidence" value="ECO:0007669"/>
    <property type="project" value="InterPro"/>
</dbReference>
<evidence type="ECO:0000256" key="7">
    <source>
        <dbReference type="ARBA" id="ARBA00022795"/>
    </source>
</evidence>
<dbReference type="Pfam" id="PF02050">
    <property type="entry name" value="FliJ"/>
    <property type="match status" value="1"/>
</dbReference>
<evidence type="ECO:0000256" key="11">
    <source>
        <dbReference type="SAM" id="Coils"/>
    </source>
</evidence>
<evidence type="ECO:0000256" key="4">
    <source>
        <dbReference type="ARBA" id="ARBA00022448"/>
    </source>
</evidence>
<evidence type="ECO:0000313" key="12">
    <source>
        <dbReference type="EMBL" id="SHE33176.1"/>
    </source>
</evidence>
<dbReference type="InterPro" id="IPR012823">
    <property type="entry name" value="Flagell_FliJ"/>
</dbReference>
<accession>A0A1M4SLV2</accession>
<evidence type="ECO:0000256" key="6">
    <source>
        <dbReference type="ARBA" id="ARBA00022500"/>
    </source>
</evidence>
<keyword evidence="10" id="KW-1006">Bacterial flagellum protein export</keyword>
<keyword evidence="9" id="KW-0472">Membrane</keyword>
<organism evidence="12 13">
    <name type="scientific">Tissierella praeacuta DSM 18095</name>
    <dbReference type="NCBI Taxonomy" id="1123404"/>
    <lineage>
        <taxon>Bacteria</taxon>
        <taxon>Bacillati</taxon>
        <taxon>Bacillota</taxon>
        <taxon>Tissierellia</taxon>
        <taxon>Tissierellales</taxon>
        <taxon>Tissierellaceae</taxon>
        <taxon>Tissierella</taxon>
    </lineage>
</organism>
<dbReference type="Proteomes" id="UP000184114">
    <property type="component" value="Unassembled WGS sequence"/>
</dbReference>
<keyword evidence="11" id="KW-0175">Coiled coil</keyword>
<dbReference type="GO" id="GO:0006935">
    <property type="term" value="P:chemotaxis"/>
    <property type="evidence" value="ECO:0007669"/>
    <property type="project" value="UniProtKB-KW"/>
</dbReference>
<evidence type="ECO:0000256" key="9">
    <source>
        <dbReference type="ARBA" id="ARBA00023136"/>
    </source>
</evidence>
<dbReference type="GO" id="GO:0015031">
    <property type="term" value="P:protein transport"/>
    <property type="evidence" value="ECO:0007669"/>
    <property type="project" value="UniProtKB-KW"/>
</dbReference>
<feature type="coiled-coil region" evidence="11">
    <location>
        <begin position="79"/>
        <end position="106"/>
    </location>
</feature>
<keyword evidence="8" id="KW-0653">Protein transport</keyword>
<proteinExistence type="inferred from homology"/>
<evidence type="ECO:0000256" key="3">
    <source>
        <dbReference type="ARBA" id="ARBA00020392"/>
    </source>
</evidence>
<dbReference type="GO" id="GO:0071973">
    <property type="term" value="P:bacterial-type flagellum-dependent cell motility"/>
    <property type="evidence" value="ECO:0007669"/>
    <property type="project" value="InterPro"/>
</dbReference>
<dbReference type="EMBL" id="FQTY01000001">
    <property type="protein sequence ID" value="SHE33176.1"/>
    <property type="molecule type" value="Genomic_DNA"/>
</dbReference>
<dbReference type="AlphaFoldDB" id="A0A1M4SLV2"/>
<dbReference type="GeneID" id="90995078"/>
<evidence type="ECO:0000256" key="1">
    <source>
        <dbReference type="ARBA" id="ARBA00004413"/>
    </source>
</evidence>
<evidence type="ECO:0000256" key="2">
    <source>
        <dbReference type="ARBA" id="ARBA00010004"/>
    </source>
</evidence>
<keyword evidence="6" id="KW-0145">Chemotaxis</keyword>
<protein>
    <recommendedName>
        <fullName evidence="3">Flagellar FliJ protein</fullName>
    </recommendedName>
</protein>
<evidence type="ECO:0000256" key="10">
    <source>
        <dbReference type="ARBA" id="ARBA00023225"/>
    </source>
</evidence>